<dbReference type="SMART" id="SM01080">
    <property type="entry name" value="CHASE2"/>
    <property type="match status" value="1"/>
</dbReference>
<proteinExistence type="predicted"/>
<dbReference type="PANTHER" id="PTHR33121">
    <property type="entry name" value="CYCLIC DI-GMP PHOSPHODIESTERASE PDEF"/>
    <property type="match status" value="1"/>
</dbReference>
<keyword evidence="1" id="KW-0472">Membrane</keyword>
<dbReference type="Gene3D" id="3.20.20.450">
    <property type="entry name" value="EAL domain"/>
    <property type="match status" value="1"/>
</dbReference>
<dbReference type="Pfam" id="PF00563">
    <property type="entry name" value="EAL"/>
    <property type="match status" value="1"/>
</dbReference>
<dbReference type="GO" id="GO:0071111">
    <property type="term" value="F:cyclic-guanylate-specific phosphodiesterase activity"/>
    <property type="evidence" value="ECO:0007669"/>
    <property type="project" value="InterPro"/>
</dbReference>
<keyword evidence="1" id="KW-1133">Transmembrane helix</keyword>
<name>A0A437J9Z4_9SPHN</name>
<dbReference type="InterPro" id="IPR035919">
    <property type="entry name" value="EAL_sf"/>
</dbReference>
<evidence type="ECO:0000256" key="1">
    <source>
        <dbReference type="SAM" id="Phobius"/>
    </source>
</evidence>
<dbReference type="RefSeq" id="WP_127690367.1">
    <property type="nucleotide sequence ID" value="NZ_RZUL01000002.1"/>
</dbReference>
<dbReference type="EMBL" id="RZUL01000002">
    <property type="protein sequence ID" value="RVT42190.1"/>
    <property type="molecule type" value="Genomic_DNA"/>
</dbReference>
<evidence type="ECO:0000313" key="3">
    <source>
        <dbReference type="EMBL" id="RVT42190.1"/>
    </source>
</evidence>
<gene>
    <name evidence="3" type="ORF">ENE74_08240</name>
</gene>
<feature type="domain" description="EAL" evidence="2">
    <location>
        <begin position="513"/>
        <end position="766"/>
    </location>
</feature>
<comment type="caution">
    <text evidence="3">The sequence shown here is derived from an EMBL/GenBank/DDBJ whole genome shotgun (WGS) entry which is preliminary data.</text>
</comment>
<sequence>MPFLSVQPGASAPRGKRKLLAWLVFLSFFIGIAEIGEPLELGMRAAQFKIRAQAASGRIVAVGLDDRAFATLGSWPWKRDKVAQLTDDLMASGADRIFFTIPFPPLDQQGDRIFADTIAKYPGRVFLTAAMDYRTGETAGTPVFPAPIIARNAAIVSKMKWIEFWNGTATMPYGQNIAGRYYTSIWTEIAGVDTKSTDQFPVDYSYRQSSIPYHSVSEIMSARPGTVDLQGKSVIVGHNSNAFSNFEYILGQGRTADLFVTALGAETLRGGAPQSWGWMPAWCFALAIAAFCFLGRWTKLVGPVSAGALVVLFVAPIMLQNMGIFIDVAPAFVLAASIAITAAWQRYGARKQSLGAINPVSGLPTVNAILHRDELDPQILVAARISRFTEIVSTLPPEHERELLGQVVSRLSLGVGRLQLLHGDDGNFFWLMPGEQLAGAVDQFKALQLIFRNSIAVQDKSFTVDIAFGVDQEVDRPLSHRLASALAAAKAAADQGTCWKIHDPAANGAQQWALSLLGELDQAIDNGHLWVAYQPKMELASRRIIGAEALARWTHATRGPIGPDEFIQVAERHGRIEKLTAFVLNDAARVGAEAMRQDPDFCISVNISSALLASRNIIDMVRQALAANAFPAANLILEVTETAAMAEGRVAIALLEELRDMGVRLSIDDYGTGMSTLEYLRSIPATELKIDKQFSMALQSSAEDQAVVQSTIELAHALGMIVVAEGIETAETLYLLDQMGCEIGQGYHICRPTDWETILTMIPAPARIVANG</sequence>
<dbReference type="SUPFAM" id="SSF141868">
    <property type="entry name" value="EAL domain-like"/>
    <property type="match status" value="1"/>
</dbReference>
<feature type="transmembrane region" description="Helical" evidence="1">
    <location>
        <begin position="276"/>
        <end position="293"/>
    </location>
</feature>
<dbReference type="CDD" id="cd01948">
    <property type="entry name" value="EAL"/>
    <property type="match status" value="1"/>
</dbReference>
<dbReference type="PANTHER" id="PTHR33121:SF79">
    <property type="entry name" value="CYCLIC DI-GMP PHOSPHODIESTERASE PDED-RELATED"/>
    <property type="match status" value="1"/>
</dbReference>
<dbReference type="InterPro" id="IPR050706">
    <property type="entry name" value="Cyclic-di-GMP_PDE-like"/>
</dbReference>
<feature type="transmembrane region" description="Helical" evidence="1">
    <location>
        <begin position="300"/>
        <end position="318"/>
    </location>
</feature>
<organism evidence="3 4">
    <name type="scientific">Sphingobium algorifonticola</name>
    <dbReference type="NCBI Taxonomy" id="2008318"/>
    <lineage>
        <taxon>Bacteria</taxon>
        <taxon>Pseudomonadati</taxon>
        <taxon>Pseudomonadota</taxon>
        <taxon>Alphaproteobacteria</taxon>
        <taxon>Sphingomonadales</taxon>
        <taxon>Sphingomonadaceae</taxon>
        <taxon>Sphingobium</taxon>
    </lineage>
</organism>
<evidence type="ECO:0000313" key="4">
    <source>
        <dbReference type="Proteomes" id="UP000282977"/>
    </source>
</evidence>
<dbReference type="Pfam" id="PF05226">
    <property type="entry name" value="CHASE2"/>
    <property type="match status" value="1"/>
</dbReference>
<dbReference type="AlphaFoldDB" id="A0A437J9Z4"/>
<dbReference type="InterPro" id="IPR001633">
    <property type="entry name" value="EAL_dom"/>
</dbReference>
<accession>A0A437J9Z4</accession>
<keyword evidence="1" id="KW-0812">Transmembrane</keyword>
<dbReference type="Proteomes" id="UP000282977">
    <property type="component" value="Unassembled WGS sequence"/>
</dbReference>
<dbReference type="InterPro" id="IPR007890">
    <property type="entry name" value="CHASE2"/>
</dbReference>
<protein>
    <submittedName>
        <fullName evidence="3">EAL domain-containing protein</fullName>
    </submittedName>
</protein>
<dbReference type="OrthoDB" id="7462471at2"/>
<reference evidence="3 4" key="1">
    <citation type="submission" date="2019-01" db="EMBL/GenBank/DDBJ databases">
        <authorList>
            <person name="Chen W.-M."/>
        </authorList>
    </citation>
    <scope>NUCLEOTIDE SEQUENCE [LARGE SCALE GENOMIC DNA]</scope>
    <source>
        <strain evidence="3 4">TLA-22</strain>
    </source>
</reference>
<dbReference type="SMART" id="SM00052">
    <property type="entry name" value="EAL"/>
    <property type="match status" value="1"/>
</dbReference>
<dbReference type="PROSITE" id="PS50883">
    <property type="entry name" value="EAL"/>
    <property type="match status" value="1"/>
</dbReference>
<keyword evidence="4" id="KW-1185">Reference proteome</keyword>
<evidence type="ECO:0000259" key="2">
    <source>
        <dbReference type="PROSITE" id="PS50883"/>
    </source>
</evidence>